<dbReference type="EMBL" id="FOBF01000004">
    <property type="protein sequence ID" value="SEL22873.1"/>
    <property type="molecule type" value="Genomic_DNA"/>
</dbReference>
<dbReference type="Proteomes" id="UP000198953">
    <property type="component" value="Unassembled WGS sequence"/>
</dbReference>
<dbReference type="STRING" id="46177.SAMN05660976_02046"/>
<gene>
    <name evidence="2" type="ORF">SAMN05660976_02046</name>
</gene>
<protein>
    <recommendedName>
        <fullName evidence="4">N-acyl-D-glucosamine 2-epimerase</fullName>
    </recommendedName>
</protein>
<dbReference type="AlphaFoldDB" id="A0A1H7NHA9"/>
<evidence type="ECO:0008006" key="4">
    <source>
        <dbReference type="Google" id="ProtNLM"/>
    </source>
</evidence>
<feature type="signal peptide" evidence="1">
    <location>
        <begin position="1"/>
        <end position="36"/>
    </location>
</feature>
<evidence type="ECO:0000313" key="2">
    <source>
        <dbReference type="EMBL" id="SEL22873.1"/>
    </source>
</evidence>
<keyword evidence="3" id="KW-1185">Reference proteome</keyword>
<evidence type="ECO:0000256" key="1">
    <source>
        <dbReference type="SAM" id="SignalP"/>
    </source>
</evidence>
<sequence length="492" mass="53555">MKSRPGPSRLRPSLAVAATALLTAATLASGAAPAAAQDAPSQSVLRHRALHGASIEIDPTFPYYKDRSPDSIADEIARNGYTAVHYFVVDENRVDGELVAALRERGIAVWALTLAFGSYTVEGYPAEWPSWEQKLLSASQPGFHSFSPWSADYLAFKKKSLGDLIKKYPFDGIELAESFLPDWNGFTSGFYGDLGPLAEAAFKAEYGLDMPDFTDPSSPRYYKTDTARYAKWVDFRVAGVNRLLGDLVRGEGGLRSARPGVLVGSWSVAVDAGPDSVRLERELQAVDAPAMIAAVRPDIHFIQTNWPDWLKPDLAPDYIKGYQPYVDEIRRSNPALPLGVQNDIGSTTGTARDRAWIGAFSDTASSMGFSTWTGYEFSLAKAMYTEAPEVRAIRCDRAAGTVEVSFQKRIDAASAARPDSFAVRTPAGRSHGVLGVEVDGNIAKLRLDGLPRGRFELAVRNVSDTPSLWVFNKTQQPNTVEPGYTAEGRCTG</sequence>
<reference evidence="2 3" key="1">
    <citation type="submission" date="2016-10" db="EMBL/GenBank/DDBJ databases">
        <authorList>
            <person name="de Groot N.N."/>
        </authorList>
    </citation>
    <scope>NUCLEOTIDE SEQUENCE [LARGE SCALE GENOMIC DNA]</scope>
    <source>
        <strain evidence="2 3">DSM 43357</strain>
    </source>
</reference>
<accession>A0A1H7NHA9</accession>
<feature type="chain" id="PRO_5011788937" description="N-acyl-D-glucosamine 2-epimerase" evidence="1">
    <location>
        <begin position="37"/>
        <end position="492"/>
    </location>
</feature>
<dbReference type="RefSeq" id="WP_218153928.1">
    <property type="nucleotide sequence ID" value="NZ_FOBF01000004.1"/>
</dbReference>
<organism evidence="2 3">
    <name type="scientific">Nonomuraea pusilla</name>
    <dbReference type="NCBI Taxonomy" id="46177"/>
    <lineage>
        <taxon>Bacteria</taxon>
        <taxon>Bacillati</taxon>
        <taxon>Actinomycetota</taxon>
        <taxon>Actinomycetes</taxon>
        <taxon>Streptosporangiales</taxon>
        <taxon>Streptosporangiaceae</taxon>
        <taxon>Nonomuraea</taxon>
    </lineage>
</organism>
<name>A0A1H7NHA9_9ACTN</name>
<proteinExistence type="predicted"/>
<dbReference type="Gene3D" id="3.20.20.80">
    <property type="entry name" value="Glycosidases"/>
    <property type="match status" value="1"/>
</dbReference>
<evidence type="ECO:0000313" key="3">
    <source>
        <dbReference type="Proteomes" id="UP000198953"/>
    </source>
</evidence>
<keyword evidence="1" id="KW-0732">Signal</keyword>